<dbReference type="AlphaFoldDB" id="A0A4Y2KMR9"/>
<name>A0A4Y2KMR9_ARAVE</name>
<reference evidence="4 5" key="1">
    <citation type="journal article" date="2019" name="Sci. Rep.">
        <title>Orb-weaving spider Araneus ventricosus genome elucidates the spidroin gene catalogue.</title>
        <authorList>
            <person name="Kono N."/>
            <person name="Nakamura H."/>
            <person name="Ohtoshi R."/>
            <person name="Moran D.A.P."/>
            <person name="Shinohara A."/>
            <person name="Yoshida Y."/>
            <person name="Fujiwara M."/>
            <person name="Mori M."/>
            <person name="Tomita M."/>
            <person name="Arakawa K."/>
        </authorList>
    </citation>
    <scope>NUCLEOTIDE SEQUENCE [LARGE SCALE GENOMIC DNA]</scope>
</reference>
<evidence type="ECO:0000256" key="1">
    <source>
        <dbReference type="ARBA" id="ARBA00022741"/>
    </source>
</evidence>
<dbReference type="GO" id="GO:0004674">
    <property type="term" value="F:protein serine/threonine kinase activity"/>
    <property type="evidence" value="ECO:0007669"/>
    <property type="project" value="TreeGrafter"/>
</dbReference>
<dbReference type="GO" id="GO:0005524">
    <property type="term" value="F:ATP binding"/>
    <property type="evidence" value="ECO:0007669"/>
    <property type="project" value="UniProtKB-KW"/>
</dbReference>
<dbReference type="PROSITE" id="PS50011">
    <property type="entry name" value="PROTEIN_KINASE_DOM"/>
    <property type="match status" value="1"/>
</dbReference>
<sequence length="138" mass="15354">MMASPKQSIKSCGNTDGATSATMFAPSGMRAFKVKNPSYLAPEIRQGKPYAAIPADVWSTGVSMFAITNNSLPFTALDPEKIYQDQLSSNWDFLPNVKEKLSRSAKGVISRMLNPDPRKRPSMDDVIKSNWLKNKCHW</sequence>
<dbReference type="PANTHER" id="PTHR24346:SF30">
    <property type="entry name" value="MATERNAL EMBRYONIC LEUCINE ZIPPER KINASE"/>
    <property type="match status" value="1"/>
</dbReference>
<evidence type="ECO:0000313" key="5">
    <source>
        <dbReference type="Proteomes" id="UP000499080"/>
    </source>
</evidence>
<dbReference type="InterPro" id="IPR011009">
    <property type="entry name" value="Kinase-like_dom_sf"/>
</dbReference>
<dbReference type="InterPro" id="IPR000719">
    <property type="entry name" value="Prot_kinase_dom"/>
</dbReference>
<dbReference type="EMBL" id="BGPR01004788">
    <property type="protein sequence ID" value="GBN03359.1"/>
    <property type="molecule type" value="Genomic_DNA"/>
</dbReference>
<dbReference type="GO" id="GO:0035556">
    <property type="term" value="P:intracellular signal transduction"/>
    <property type="evidence" value="ECO:0007669"/>
    <property type="project" value="TreeGrafter"/>
</dbReference>
<dbReference type="OrthoDB" id="541276at2759"/>
<dbReference type="PANTHER" id="PTHR24346">
    <property type="entry name" value="MAP/MICROTUBULE AFFINITY-REGULATING KINASE"/>
    <property type="match status" value="1"/>
</dbReference>
<dbReference type="Proteomes" id="UP000499080">
    <property type="component" value="Unassembled WGS sequence"/>
</dbReference>
<keyword evidence="5" id="KW-1185">Reference proteome</keyword>
<dbReference type="GO" id="GO:0005737">
    <property type="term" value="C:cytoplasm"/>
    <property type="evidence" value="ECO:0007669"/>
    <property type="project" value="TreeGrafter"/>
</dbReference>
<gene>
    <name evidence="4" type="ORF">AVEN_268070_1</name>
</gene>
<accession>A0A4Y2KMR9</accession>
<protein>
    <recommendedName>
        <fullName evidence="3">Protein kinase domain-containing protein</fullName>
    </recommendedName>
</protein>
<dbReference type="Pfam" id="PF00069">
    <property type="entry name" value="Pkinase"/>
    <property type="match status" value="1"/>
</dbReference>
<comment type="caution">
    <text evidence="4">The sequence shown here is derived from an EMBL/GenBank/DDBJ whole genome shotgun (WGS) entry which is preliminary data.</text>
</comment>
<evidence type="ECO:0000259" key="3">
    <source>
        <dbReference type="PROSITE" id="PS50011"/>
    </source>
</evidence>
<dbReference type="Gene3D" id="1.10.510.10">
    <property type="entry name" value="Transferase(Phosphotransferase) domain 1"/>
    <property type="match status" value="1"/>
</dbReference>
<evidence type="ECO:0000256" key="2">
    <source>
        <dbReference type="ARBA" id="ARBA00022840"/>
    </source>
</evidence>
<dbReference type="SUPFAM" id="SSF56112">
    <property type="entry name" value="Protein kinase-like (PK-like)"/>
    <property type="match status" value="1"/>
</dbReference>
<proteinExistence type="predicted"/>
<keyword evidence="1" id="KW-0547">Nucleotide-binding</keyword>
<organism evidence="4 5">
    <name type="scientific">Araneus ventricosus</name>
    <name type="common">Orbweaver spider</name>
    <name type="synonym">Epeira ventricosa</name>
    <dbReference type="NCBI Taxonomy" id="182803"/>
    <lineage>
        <taxon>Eukaryota</taxon>
        <taxon>Metazoa</taxon>
        <taxon>Ecdysozoa</taxon>
        <taxon>Arthropoda</taxon>
        <taxon>Chelicerata</taxon>
        <taxon>Arachnida</taxon>
        <taxon>Araneae</taxon>
        <taxon>Araneomorphae</taxon>
        <taxon>Entelegynae</taxon>
        <taxon>Araneoidea</taxon>
        <taxon>Araneidae</taxon>
        <taxon>Araneus</taxon>
    </lineage>
</organism>
<feature type="domain" description="Protein kinase" evidence="3">
    <location>
        <begin position="1"/>
        <end position="132"/>
    </location>
</feature>
<evidence type="ECO:0000313" key="4">
    <source>
        <dbReference type="EMBL" id="GBN03359.1"/>
    </source>
</evidence>
<keyword evidence="2" id="KW-0067">ATP-binding</keyword>